<sequence>MPWQIKRIQYLLLFCVLSFSALLQAHESRPFYIDIRETKAGEFSLLARVPESVPAFNRPKIELPDFCQYQQPGQASSRMFSCSQGIEGAELAIVYPLVNPSISTLIRLQRANGQIHNARLGPKQSHWQVPALEERWVLAKDYTILGIEHILIGLDHLLFLACLVFIAGGWRRILITVTGFTIAHSITLAAAALGVIRLPVPAIEAVIALSIIFLARELVLNRRDTLTWRHPVFVASSFGLLHGFGFAAVLADIGLPQTELPVALLFFNIGVELGQLFFVCIAALLFAVLRRLFNDMANLHQQGQFFSACAVGVLASFWFFERIAGF</sequence>
<protein>
    <submittedName>
        <fullName evidence="3">Hydrogenase/urease accessory protein HupE</fullName>
    </submittedName>
</protein>
<feature type="signal peptide" evidence="2">
    <location>
        <begin position="1"/>
        <end position="25"/>
    </location>
</feature>
<feature type="chain" id="PRO_5031507315" evidence="2">
    <location>
        <begin position="26"/>
        <end position="326"/>
    </location>
</feature>
<comment type="caution">
    <text evidence="3">The sequence shown here is derived from an EMBL/GenBank/DDBJ whole genome shotgun (WGS) entry which is preliminary data.</text>
</comment>
<keyword evidence="1" id="KW-1133">Transmembrane helix</keyword>
<reference evidence="3 4" key="1">
    <citation type="submission" date="2020-08" db="EMBL/GenBank/DDBJ databases">
        <title>Genomic Encyclopedia of Type Strains, Phase IV (KMG-IV): sequencing the most valuable type-strain genomes for metagenomic binning, comparative biology and taxonomic classification.</title>
        <authorList>
            <person name="Goeker M."/>
        </authorList>
    </citation>
    <scope>NUCLEOTIDE SEQUENCE [LARGE SCALE GENOMIC DNA]</scope>
    <source>
        <strain evidence="3 4">DSM 22368</strain>
    </source>
</reference>
<dbReference type="Pfam" id="PF13795">
    <property type="entry name" value="HupE_UreJ_2"/>
    <property type="match status" value="1"/>
</dbReference>
<dbReference type="RefSeq" id="WP_166850050.1">
    <property type="nucleotide sequence ID" value="NZ_JAAONY010000001.1"/>
</dbReference>
<feature type="transmembrane region" description="Helical" evidence="1">
    <location>
        <begin position="142"/>
        <end position="166"/>
    </location>
</feature>
<accession>A0A7X0JS92</accession>
<dbReference type="Proteomes" id="UP000528457">
    <property type="component" value="Unassembled WGS sequence"/>
</dbReference>
<evidence type="ECO:0000256" key="2">
    <source>
        <dbReference type="SAM" id="SignalP"/>
    </source>
</evidence>
<feature type="transmembrane region" description="Helical" evidence="1">
    <location>
        <begin position="273"/>
        <end position="293"/>
    </location>
</feature>
<dbReference type="EMBL" id="JACHHT010000001">
    <property type="protein sequence ID" value="MBB6520874.1"/>
    <property type="molecule type" value="Genomic_DNA"/>
</dbReference>
<dbReference type="AlphaFoldDB" id="A0A7X0JS92"/>
<feature type="transmembrane region" description="Helical" evidence="1">
    <location>
        <begin position="305"/>
        <end position="324"/>
    </location>
</feature>
<name>A0A7X0JS92_9GAMM</name>
<organism evidence="3 4">
    <name type="scientific">Pseudoteredinibacter isoporae</name>
    <dbReference type="NCBI Taxonomy" id="570281"/>
    <lineage>
        <taxon>Bacteria</taxon>
        <taxon>Pseudomonadati</taxon>
        <taxon>Pseudomonadota</taxon>
        <taxon>Gammaproteobacteria</taxon>
        <taxon>Cellvibrionales</taxon>
        <taxon>Cellvibrionaceae</taxon>
        <taxon>Pseudoteredinibacter</taxon>
    </lineage>
</organism>
<proteinExistence type="predicted"/>
<feature type="transmembrane region" description="Helical" evidence="1">
    <location>
        <begin position="202"/>
        <end position="220"/>
    </location>
</feature>
<dbReference type="InterPro" id="IPR032809">
    <property type="entry name" value="Put_HupE_UreJ"/>
</dbReference>
<keyword evidence="1" id="KW-0472">Membrane</keyword>
<feature type="transmembrane region" description="Helical" evidence="1">
    <location>
        <begin position="173"/>
        <end position="196"/>
    </location>
</feature>
<dbReference type="InParanoid" id="A0A7X0JS92"/>
<keyword evidence="2" id="KW-0732">Signal</keyword>
<keyword evidence="1" id="KW-0812">Transmembrane</keyword>
<gene>
    <name evidence="3" type="ORF">HNR48_001152</name>
</gene>
<evidence type="ECO:0000313" key="3">
    <source>
        <dbReference type="EMBL" id="MBB6520874.1"/>
    </source>
</evidence>
<feature type="transmembrane region" description="Helical" evidence="1">
    <location>
        <begin position="232"/>
        <end position="253"/>
    </location>
</feature>
<keyword evidence="4" id="KW-1185">Reference proteome</keyword>
<evidence type="ECO:0000256" key="1">
    <source>
        <dbReference type="SAM" id="Phobius"/>
    </source>
</evidence>
<evidence type="ECO:0000313" key="4">
    <source>
        <dbReference type="Proteomes" id="UP000528457"/>
    </source>
</evidence>